<feature type="transmembrane region" description="Helical" evidence="1">
    <location>
        <begin position="241"/>
        <end position="258"/>
    </location>
</feature>
<dbReference type="GO" id="GO:0005886">
    <property type="term" value="C:plasma membrane"/>
    <property type="evidence" value="ECO:0007669"/>
    <property type="project" value="TreeGrafter"/>
</dbReference>
<protein>
    <recommendedName>
        <fullName evidence="3">PTS mannose/fructose/sorbose transporter family subunit IID</fullName>
    </recommendedName>
</protein>
<dbReference type="InterPro" id="IPR004704">
    <property type="entry name" value="PTS_IID_man"/>
</dbReference>
<dbReference type="AlphaFoldDB" id="A0A7V5UFZ3"/>
<reference evidence="2" key="1">
    <citation type="journal article" date="2020" name="mSystems">
        <title>Genome- and Community-Level Interaction Insights into Carbon Utilization and Element Cycling Functions of Hydrothermarchaeota in Hydrothermal Sediment.</title>
        <authorList>
            <person name="Zhou Z."/>
            <person name="Liu Y."/>
            <person name="Xu W."/>
            <person name="Pan J."/>
            <person name="Luo Z.H."/>
            <person name="Li M."/>
        </authorList>
    </citation>
    <scope>NUCLEOTIDE SEQUENCE [LARGE SCALE GENOMIC DNA]</scope>
    <source>
        <strain evidence="2">HyVt-527</strain>
    </source>
</reference>
<keyword evidence="1" id="KW-0812">Transmembrane</keyword>
<feature type="transmembrane region" description="Helical" evidence="1">
    <location>
        <begin position="120"/>
        <end position="140"/>
    </location>
</feature>
<keyword evidence="1" id="KW-0472">Membrane</keyword>
<evidence type="ECO:0008006" key="3">
    <source>
        <dbReference type="Google" id="ProtNLM"/>
    </source>
</evidence>
<feature type="transmembrane region" description="Helical" evidence="1">
    <location>
        <begin position="193"/>
        <end position="211"/>
    </location>
</feature>
<keyword evidence="1" id="KW-1133">Transmembrane helix</keyword>
<dbReference type="EMBL" id="DROD01000731">
    <property type="protein sequence ID" value="HHJ53833.1"/>
    <property type="molecule type" value="Genomic_DNA"/>
</dbReference>
<dbReference type="Proteomes" id="UP000886124">
    <property type="component" value="Unassembled WGS sequence"/>
</dbReference>
<dbReference type="PANTHER" id="PTHR32502">
    <property type="entry name" value="N-ACETYLGALACTOSAMINE PERMEASE II COMPONENT-RELATED"/>
    <property type="match status" value="1"/>
</dbReference>
<evidence type="ECO:0000256" key="1">
    <source>
        <dbReference type="SAM" id="Phobius"/>
    </source>
</evidence>
<gene>
    <name evidence="2" type="ORF">ENJ89_11605</name>
</gene>
<feature type="transmembrane region" description="Helical" evidence="1">
    <location>
        <begin position="218"/>
        <end position="235"/>
    </location>
</feature>
<comment type="caution">
    <text evidence="2">The sequence shown here is derived from an EMBL/GenBank/DDBJ whole genome shotgun (WGS) entry which is preliminary data.</text>
</comment>
<dbReference type="InterPro" id="IPR050303">
    <property type="entry name" value="GatZ_KbaZ_carbometab"/>
</dbReference>
<organism evidence="2">
    <name type="scientific">Caldithrix abyssi</name>
    <dbReference type="NCBI Taxonomy" id="187145"/>
    <lineage>
        <taxon>Bacteria</taxon>
        <taxon>Pseudomonadati</taxon>
        <taxon>Calditrichota</taxon>
        <taxon>Calditrichia</taxon>
        <taxon>Calditrichales</taxon>
        <taxon>Calditrichaceae</taxon>
        <taxon>Caldithrix</taxon>
    </lineage>
</organism>
<evidence type="ECO:0000313" key="2">
    <source>
        <dbReference type="EMBL" id="HHJ53833.1"/>
    </source>
</evidence>
<dbReference type="GO" id="GO:0009401">
    <property type="term" value="P:phosphoenolpyruvate-dependent sugar phosphotransferase system"/>
    <property type="evidence" value="ECO:0007669"/>
    <property type="project" value="InterPro"/>
</dbReference>
<proteinExistence type="predicted"/>
<sequence>MAGRKKQEQRLIRNRDLLSVFLRSFFIQTVWNFKSLLAVGLSFALIPVAKRVCKNEQELKEFLNRHLAFFNAHPYFSAYAIGAIARLEEAHALGELDDVEKINKFKNAIIGPLGAVGDQFFWATIKPASLLLGLLGVAVFQDMRWKVASLVVLLLAYNIPHLYIRLAGLWQGYRKGFDIYKTLRMEHFQRVRTIYALVGAAALGLFTGFVFTREWSDSALSGLVFMTTGVFTVALRKKTSSFYLPVAAAILVSLILGLL</sequence>
<accession>A0A7V5UFZ3</accession>
<name>A0A7V5UFZ3_CALAY</name>
<dbReference type="Pfam" id="PF03613">
    <property type="entry name" value="EIID-AGA"/>
    <property type="match status" value="1"/>
</dbReference>
<feature type="transmembrane region" description="Helical" evidence="1">
    <location>
        <begin position="20"/>
        <end position="46"/>
    </location>
</feature>
<dbReference type="PANTHER" id="PTHR32502:SF23">
    <property type="entry name" value="TRANSPORT PROTEIN, PTS SYSTEM"/>
    <property type="match status" value="1"/>
</dbReference>
<dbReference type="PROSITE" id="PS51108">
    <property type="entry name" value="PTS_EIID"/>
    <property type="match status" value="1"/>
</dbReference>
<feature type="transmembrane region" description="Helical" evidence="1">
    <location>
        <begin position="147"/>
        <end position="173"/>
    </location>
</feature>